<name>A0ACC0YZQ8_9ROSI</name>
<comment type="caution">
    <text evidence="1">The sequence shown here is derived from an EMBL/GenBank/DDBJ whole genome shotgun (WGS) entry which is preliminary data.</text>
</comment>
<dbReference type="EMBL" id="CM047739">
    <property type="protein sequence ID" value="KAJ0043332.1"/>
    <property type="molecule type" value="Genomic_DNA"/>
</dbReference>
<accession>A0ACC0YZQ8</accession>
<keyword evidence="2" id="KW-1185">Reference proteome</keyword>
<dbReference type="Proteomes" id="UP001163603">
    <property type="component" value="Chromosome 4"/>
</dbReference>
<evidence type="ECO:0000313" key="1">
    <source>
        <dbReference type="EMBL" id="KAJ0043332.1"/>
    </source>
</evidence>
<reference evidence="2" key="1">
    <citation type="journal article" date="2023" name="G3 (Bethesda)">
        <title>Genome assembly and association tests identify interacting loci associated with vigor, precocity, and sex in interspecific pistachio rootstocks.</title>
        <authorList>
            <person name="Palmer W."/>
            <person name="Jacygrad E."/>
            <person name="Sagayaradj S."/>
            <person name="Cavanaugh K."/>
            <person name="Han R."/>
            <person name="Bertier L."/>
            <person name="Beede B."/>
            <person name="Kafkas S."/>
            <person name="Golino D."/>
            <person name="Preece J."/>
            <person name="Michelmore R."/>
        </authorList>
    </citation>
    <scope>NUCLEOTIDE SEQUENCE [LARGE SCALE GENOMIC DNA]</scope>
</reference>
<organism evidence="1 2">
    <name type="scientific">Pistacia integerrima</name>
    <dbReference type="NCBI Taxonomy" id="434235"/>
    <lineage>
        <taxon>Eukaryota</taxon>
        <taxon>Viridiplantae</taxon>
        <taxon>Streptophyta</taxon>
        <taxon>Embryophyta</taxon>
        <taxon>Tracheophyta</taxon>
        <taxon>Spermatophyta</taxon>
        <taxon>Magnoliopsida</taxon>
        <taxon>eudicotyledons</taxon>
        <taxon>Gunneridae</taxon>
        <taxon>Pentapetalae</taxon>
        <taxon>rosids</taxon>
        <taxon>malvids</taxon>
        <taxon>Sapindales</taxon>
        <taxon>Anacardiaceae</taxon>
        <taxon>Pistacia</taxon>
    </lineage>
</organism>
<evidence type="ECO:0000313" key="2">
    <source>
        <dbReference type="Proteomes" id="UP001163603"/>
    </source>
</evidence>
<sequence>MGGFLDGTCPKPDEFITKTVTESEGSITKTKQVVNPLDTAWRRPDRLLRGWVVGTLSEEVLGVSVGLETLVEVCKSFAEHCDHNAQDREFFLMQELHLQSCGSYFFLSFFQGQIQRKYINKNC</sequence>
<proteinExistence type="predicted"/>
<gene>
    <name evidence="1" type="ORF">Pint_18384</name>
</gene>
<protein>
    <submittedName>
        <fullName evidence="1">Uncharacterized protein</fullName>
    </submittedName>
</protein>